<dbReference type="OrthoDB" id="680877at2"/>
<comment type="caution">
    <text evidence="2">The sequence shown here is derived from an EMBL/GenBank/DDBJ whole genome shotgun (WGS) entry which is preliminary data.</text>
</comment>
<feature type="region of interest" description="Disordered" evidence="1">
    <location>
        <begin position="1"/>
        <end position="32"/>
    </location>
</feature>
<gene>
    <name evidence="2" type="ORF">E0I26_15450</name>
</gene>
<evidence type="ECO:0000256" key="1">
    <source>
        <dbReference type="SAM" id="MobiDB-lite"/>
    </source>
</evidence>
<reference evidence="2 3" key="1">
    <citation type="submission" date="2019-03" db="EMBL/GenBank/DDBJ databases">
        <title>Novel species of Flavobacterium.</title>
        <authorList>
            <person name="Liu Q."/>
            <person name="Xin Y.-H."/>
        </authorList>
    </citation>
    <scope>NUCLEOTIDE SEQUENCE [LARGE SCALE GENOMIC DNA]</scope>
    <source>
        <strain evidence="2 3">LB3P52</strain>
    </source>
</reference>
<organism evidence="2 3">
    <name type="scientific">Flavobacterium rhamnosiphilum</name>
    <dbReference type="NCBI Taxonomy" id="2541724"/>
    <lineage>
        <taxon>Bacteria</taxon>
        <taxon>Pseudomonadati</taxon>
        <taxon>Bacteroidota</taxon>
        <taxon>Flavobacteriia</taxon>
        <taxon>Flavobacteriales</taxon>
        <taxon>Flavobacteriaceae</taxon>
        <taxon>Flavobacterium</taxon>
    </lineage>
</organism>
<accession>A0A4R5F351</accession>
<dbReference type="Proteomes" id="UP000294814">
    <property type="component" value="Unassembled WGS sequence"/>
</dbReference>
<dbReference type="RefSeq" id="WP_131917341.1">
    <property type="nucleotide sequence ID" value="NZ_SMLG01000015.1"/>
</dbReference>
<evidence type="ECO:0000313" key="3">
    <source>
        <dbReference type="Proteomes" id="UP000294814"/>
    </source>
</evidence>
<feature type="compositionally biased region" description="Acidic residues" evidence="1">
    <location>
        <begin position="85"/>
        <end position="99"/>
    </location>
</feature>
<feature type="compositionally biased region" description="Basic and acidic residues" evidence="1">
    <location>
        <begin position="107"/>
        <end position="121"/>
    </location>
</feature>
<evidence type="ECO:0000313" key="2">
    <source>
        <dbReference type="EMBL" id="TDE41944.1"/>
    </source>
</evidence>
<feature type="compositionally biased region" description="Basic and acidic residues" evidence="1">
    <location>
        <begin position="1"/>
        <end position="22"/>
    </location>
</feature>
<name>A0A4R5F351_9FLAO</name>
<sequence length="121" mass="13631">MNNKGDKLNFDKRKPGKKDKNAIPDSLLYPPSEDIYSQFHKEIEIDPEDLSKKKAPVEINNVRKLNEKNFEEDVSGGDLDIPGSELDDDQENSGNEDEENNHYSIGGDDHNNLDENTGDKG</sequence>
<dbReference type="EMBL" id="SMLG01000015">
    <property type="protein sequence ID" value="TDE41944.1"/>
    <property type="molecule type" value="Genomic_DNA"/>
</dbReference>
<keyword evidence="3" id="KW-1185">Reference proteome</keyword>
<dbReference type="AlphaFoldDB" id="A0A4R5F351"/>
<feature type="region of interest" description="Disordered" evidence="1">
    <location>
        <begin position="63"/>
        <end position="121"/>
    </location>
</feature>
<protein>
    <submittedName>
        <fullName evidence="2">Uncharacterized protein</fullName>
    </submittedName>
</protein>
<proteinExistence type="predicted"/>